<evidence type="ECO:0000313" key="6">
    <source>
        <dbReference type="Proteomes" id="UP000242188"/>
    </source>
</evidence>
<keyword evidence="1 4" id="KW-0812">Transmembrane</keyword>
<gene>
    <name evidence="5" type="ORF">KP79_PYT07498</name>
</gene>
<feature type="transmembrane region" description="Helical" evidence="4">
    <location>
        <begin position="511"/>
        <end position="535"/>
    </location>
</feature>
<comment type="caution">
    <text evidence="5">The sequence shown here is derived from an EMBL/GenBank/DDBJ whole genome shotgun (WGS) entry which is preliminary data.</text>
</comment>
<dbReference type="Proteomes" id="UP000242188">
    <property type="component" value="Unassembled WGS sequence"/>
</dbReference>
<evidence type="ECO:0000256" key="2">
    <source>
        <dbReference type="ARBA" id="ARBA00022989"/>
    </source>
</evidence>
<feature type="transmembrane region" description="Helical" evidence="4">
    <location>
        <begin position="52"/>
        <end position="69"/>
    </location>
</feature>
<dbReference type="PANTHER" id="PTHR23121">
    <property type="entry name" value="SODIUM-DEPENDENT GLUCOSE TRANSPORTER 1"/>
    <property type="match status" value="1"/>
</dbReference>
<keyword evidence="2 4" id="KW-1133">Transmembrane helix</keyword>
<name>A0A210PXY7_MIZYE</name>
<evidence type="ECO:0000313" key="5">
    <source>
        <dbReference type="EMBL" id="OWF41345.1"/>
    </source>
</evidence>
<dbReference type="EMBL" id="NEDP02005407">
    <property type="protein sequence ID" value="OWF41345.1"/>
    <property type="molecule type" value="Genomic_DNA"/>
</dbReference>
<feature type="transmembrane region" description="Helical" evidence="4">
    <location>
        <begin position="422"/>
        <end position="442"/>
    </location>
</feature>
<feature type="transmembrane region" description="Helical" evidence="4">
    <location>
        <begin position="180"/>
        <end position="200"/>
    </location>
</feature>
<keyword evidence="6" id="KW-1185">Reference proteome</keyword>
<dbReference type="InterPro" id="IPR036259">
    <property type="entry name" value="MFS_trans_sf"/>
</dbReference>
<evidence type="ECO:0000256" key="4">
    <source>
        <dbReference type="SAM" id="Phobius"/>
    </source>
</evidence>
<dbReference type="Gene3D" id="1.20.1250.20">
    <property type="entry name" value="MFS general substrate transporter like domains"/>
    <property type="match status" value="2"/>
</dbReference>
<feature type="transmembrane region" description="Helical" evidence="4">
    <location>
        <begin position="393"/>
        <end position="415"/>
    </location>
</feature>
<keyword evidence="3 4" id="KW-0472">Membrane</keyword>
<sequence>MEGDVKSEEDVKSEGDVTQIAGDDVCDAPFLPYKAEEEFNKPRQHRAFVEKVMYTAFLCSAFFVFGWTYEQMGPALLDLQYNTDVTFTLASVYMTAVNIAHIAGSLGASVMYGRLPTTLILGVSILGVSAAMAVIPWCEEFLPMLLGHSVQGLFGGSVDSVVLAEMLSLWGSDSESPMQALYFSFAFGAILSPLVVTPFLRNSRGEGATGGLESQGTTPLVTFNDTAGFLSTIKENALNVSPYGYASMSTNTTSVTNISSITSIQQAKNITAYVNLTCIQYTNVTFPDCYTEMLPSRYSSDLYIPYSISSGLCLLVSLPFLVFFSLTLMKKFKVSYIDDETRITKTLSNKLKIVTLLVTGVISGIDTAMEDAYGDFLTAFCVSQMGWTKQNGAIATSLFHGSFAFGRFVGIFLAMCFKPLQLVLAHSFLLIGVNGVFIVSGVYGFGEGVWVCSVLAGIGMSVISPSIFTLTEESFFPVTGRIASYYVITACLGSAINSVLIGYLMDTWSHMYMLYVLCAEGLLIFFMALVCKVMLSTCYKEVTKVPAIDNVDTEDAL</sequence>
<evidence type="ECO:0000256" key="3">
    <source>
        <dbReference type="ARBA" id="ARBA00023136"/>
    </source>
</evidence>
<dbReference type="PANTHER" id="PTHR23121:SF9">
    <property type="entry name" value="SODIUM-DEPENDENT GLUCOSE TRANSPORTER 1"/>
    <property type="match status" value="1"/>
</dbReference>
<evidence type="ECO:0000256" key="1">
    <source>
        <dbReference type="ARBA" id="ARBA00022692"/>
    </source>
</evidence>
<feature type="transmembrane region" description="Helical" evidence="4">
    <location>
        <begin position="448"/>
        <end position="470"/>
    </location>
</feature>
<dbReference type="OrthoDB" id="413079at2759"/>
<feature type="transmembrane region" description="Helical" evidence="4">
    <location>
        <begin position="482"/>
        <end position="505"/>
    </location>
</feature>
<feature type="transmembrane region" description="Helical" evidence="4">
    <location>
        <begin position="303"/>
        <end position="329"/>
    </location>
</feature>
<reference evidence="5 6" key="1">
    <citation type="journal article" date="2017" name="Nat. Ecol. Evol.">
        <title>Scallop genome provides insights into evolution of bilaterian karyotype and development.</title>
        <authorList>
            <person name="Wang S."/>
            <person name="Zhang J."/>
            <person name="Jiao W."/>
            <person name="Li J."/>
            <person name="Xun X."/>
            <person name="Sun Y."/>
            <person name="Guo X."/>
            <person name="Huan P."/>
            <person name="Dong B."/>
            <person name="Zhang L."/>
            <person name="Hu X."/>
            <person name="Sun X."/>
            <person name="Wang J."/>
            <person name="Zhao C."/>
            <person name="Wang Y."/>
            <person name="Wang D."/>
            <person name="Huang X."/>
            <person name="Wang R."/>
            <person name="Lv J."/>
            <person name="Li Y."/>
            <person name="Zhang Z."/>
            <person name="Liu B."/>
            <person name="Lu W."/>
            <person name="Hui Y."/>
            <person name="Liang J."/>
            <person name="Zhou Z."/>
            <person name="Hou R."/>
            <person name="Li X."/>
            <person name="Liu Y."/>
            <person name="Li H."/>
            <person name="Ning X."/>
            <person name="Lin Y."/>
            <person name="Zhao L."/>
            <person name="Xing Q."/>
            <person name="Dou J."/>
            <person name="Li Y."/>
            <person name="Mao J."/>
            <person name="Guo H."/>
            <person name="Dou H."/>
            <person name="Li T."/>
            <person name="Mu C."/>
            <person name="Jiang W."/>
            <person name="Fu Q."/>
            <person name="Fu X."/>
            <person name="Miao Y."/>
            <person name="Liu J."/>
            <person name="Yu Q."/>
            <person name="Li R."/>
            <person name="Liao H."/>
            <person name="Li X."/>
            <person name="Kong Y."/>
            <person name="Jiang Z."/>
            <person name="Chourrout D."/>
            <person name="Li R."/>
            <person name="Bao Z."/>
        </authorList>
    </citation>
    <scope>NUCLEOTIDE SEQUENCE [LARGE SCALE GENOMIC DNA]</scope>
    <source>
        <strain evidence="5 6">PY_sf001</strain>
    </source>
</reference>
<feature type="transmembrane region" description="Helical" evidence="4">
    <location>
        <begin position="119"/>
        <end position="137"/>
    </location>
</feature>
<organism evidence="5 6">
    <name type="scientific">Mizuhopecten yessoensis</name>
    <name type="common">Japanese scallop</name>
    <name type="synonym">Patinopecten yessoensis</name>
    <dbReference type="NCBI Taxonomy" id="6573"/>
    <lineage>
        <taxon>Eukaryota</taxon>
        <taxon>Metazoa</taxon>
        <taxon>Spiralia</taxon>
        <taxon>Lophotrochozoa</taxon>
        <taxon>Mollusca</taxon>
        <taxon>Bivalvia</taxon>
        <taxon>Autobranchia</taxon>
        <taxon>Pteriomorphia</taxon>
        <taxon>Pectinida</taxon>
        <taxon>Pectinoidea</taxon>
        <taxon>Pectinidae</taxon>
        <taxon>Mizuhopecten</taxon>
    </lineage>
</organism>
<protein>
    <submittedName>
        <fullName evidence="5">Major facilitator superfamily domain-containing protein 4-A</fullName>
    </submittedName>
</protein>
<dbReference type="SUPFAM" id="SSF103473">
    <property type="entry name" value="MFS general substrate transporter"/>
    <property type="match status" value="2"/>
</dbReference>
<accession>A0A210PXY7</accession>
<feature type="transmembrane region" description="Helical" evidence="4">
    <location>
        <begin position="89"/>
        <end position="112"/>
    </location>
</feature>
<proteinExistence type="predicted"/>
<dbReference type="AlphaFoldDB" id="A0A210PXY7"/>